<evidence type="ECO:0000313" key="1">
    <source>
        <dbReference type="EMBL" id="CEG56880.1"/>
    </source>
</evidence>
<gene>
    <name evidence="1" type="ORF">LFA_1462</name>
</gene>
<protein>
    <submittedName>
        <fullName evidence="1">Uncharacterized protein</fullName>
    </submittedName>
</protein>
<keyword evidence="2" id="KW-1185">Reference proteome</keyword>
<accession>A0A098G5V3</accession>
<dbReference type="HOGENOM" id="CLU_1119068_0_0_6"/>
<name>A0A098G5V3_9GAMM</name>
<reference evidence="2" key="1">
    <citation type="submission" date="2014-09" db="EMBL/GenBank/DDBJ databases">
        <authorList>
            <person name="Gomez-Valero L."/>
        </authorList>
    </citation>
    <scope>NUCLEOTIDE SEQUENCE [LARGE SCALE GENOMIC DNA]</scope>
    <source>
        <strain evidence="2">ATCC700992</strain>
    </source>
</reference>
<dbReference type="AlphaFoldDB" id="A0A098G5V3"/>
<dbReference type="EMBL" id="LN614827">
    <property type="protein sequence ID" value="CEG56880.1"/>
    <property type="molecule type" value="Genomic_DNA"/>
</dbReference>
<organism evidence="1 2">
    <name type="scientific">Legionella fallonii LLAP-10</name>
    <dbReference type="NCBI Taxonomy" id="1212491"/>
    <lineage>
        <taxon>Bacteria</taxon>
        <taxon>Pseudomonadati</taxon>
        <taxon>Pseudomonadota</taxon>
        <taxon>Gammaproteobacteria</taxon>
        <taxon>Legionellales</taxon>
        <taxon>Legionellaceae</taxon>
        <taxon>Legionella</taxon>
    </lineage>
</organism>
<dbReference type="Proteomes" id="UP000032430">
    <property type="component" value="Chromosome I"/>
</dbReference>
<dbReference type="KEGG" id="lfa:LFA_1462"/>
<dbReference type="RefSeq" id="WP_045095472.1">
    <property type="nucleotide sequence ID" value="NZ_LN614827.1"/>
</dbReference>
<evidence type="ECO:0000313" key="2">
    <source>
        <dbReference type="Proteomes" id="UP000032430"/>
    </source>
</evidence>
<proteinExistence type="predicted"/>
<sequence length="248" mass="27920">MLLTEEENALMQQSFSITNSEHRKLLDSKLDLFERNLKQLRIQGYKIGIASIGAFLTRLFSLTSFLYPTDWACVAYVVHAIHQSGGINQQYRDDFANVKAMFDWCFPKGEQLSVNSSMASDPSIQRLVEQVGPLLSEARRSRLAPWINGLEDMGQSLVNSATSLVNNASSWVYNSIFGASKTTTAPQKNVMRPEVFAYLVRQLVTGKQTSPIDYYCYGEGSEIFDAMYQKAVQLYNKASNLTAHLKMN</sequence>